<name>A0A9W6W9Z5_9ACTN</name>
<evidence type="ECO:0000313" key="2">
    <source>
        <dbReference type="Proteomes" id="UP001165079"/>
    </source>
</evidence>
<organism evidence="1 2">
    <name type="scientific">Actinorhabdospora filicis</name>
    <dbReference type="NCBI Taxonomy" id="1785913"/>
    <lineage>
        <taxon>Bacteria</taxon>
        <taxon>Bacillati</taxon>
        <taxon>Actinomycetota</taxon>
        <taxon>Actinomycetes</taxon>
        <taxon>Micromonosporales</taxon>
        <taxon>Micromonosporaceae</taxon>
        <taxon>Actinorhabdospora</taxon>
    </lineage>
</organism>
<dbReference type="AlphaFoldDB" id="A0A9W6W9Z5"/>
<evidence type="ECO:0000313" key="1">
    <source>
        <dbReference type="EMBL" id="GLZ78066.1"/>
    </source>
</evidence>
<dbReference type="RefSeq" id="WP_285663241.1">
    <property type="nucleotide sequence ID" value="NZ_BSTX01000002.1"/>
</dbReference>
<keyword evidence="2" id="KW-1185">Reference proteome</keyword>
<comment type="caution">
    <text evidence="1">The sequence shown here is derived from an EMBL/GenBank/DDBJ whole genome shotgun (WGS) entry which is preliminary data.</text>
</comment>
<sequence length="77" mass="8417">MGNKKWKITRGVEAERVYRKLPGGTRNLVDAIANGIAADPKSGTQVGEQWTITANLITVSYVLITKDTTANIIAIRF</sequence>
<dbReference type="EMBL" id="BSTX01000002">
    <property type="protein sequence ID" value="GLZ78066.1"/>
    <property type="molecule type" value="Genomic_DNA"/>
</dbReference>
<reference evidence="1" key="1">
    <citation type="submission" date="2023-03" db="EMBL/GenBank/DDBJ databases">
        <title>Actinorhabdospora filicis NBRC 111898.</title>
        <authorList>
            <person name="Ichikawa N."/>
            <person name="Sato H."/>
            <person name="Tonouchi N."/>
        </authorList>
    </citation>
    <scope>NUCLEOTIDE SEQUENCE</scope>
    <source>
        <strain evidence="1">NBRC 111898</strain>
    </source>
</reference>
<gene>
    <name evidence="1" type="ORF">Afil01_28730</name>
</gene>
<dbReference type="Proteomes" id="UP001165079">
    <property type="component" value="Unassembled WGS sequence"/>
</dbReference>
<accession>A0A9W6W9Z5</accession>
<proteinExistence type="predicted"/>
<protein>
    <submittedName>
        <fullName evidence="1">Uncharacterized protein</fullName>
    </submittedName>
</protein>